<dbReference type="Proteomes" id="UP000464751">
    <property type="component" value="Plasmid pLGM"/>
</dbReference>
<evidence type="ECO:0000256" key="1">
    <source>
        <dbReference type="ARBA" id="ARBA00006295"/>
    </source>
</evidence>
<gene>
    <name evidence="4" type="ORF">G3A50_22130</name>
</gene>
<evidence type="ECO:0000259" key="3">
    <source>
        <dbReference type="SMART" id="SM00470"/>
    </source>
</evidence>
<keyword evidence="2" id="KW-0175">Coiled coil</keyword>
<dbReference type="PANTHER" id="PTHR33375:SF7">
    <property type="entry name" value="CHROMOSOME 2-PARTITIONING PROTEIN PARB-RELATED"/>
    <property type="match status" value="1"/>
</dbReference>
<dbReference type="SUPFAM" id="SSF109709">
    <property type="entry name" value="KorB DNA-binding domain-like"/>
    <property type="match status" value="1"/>
</dbReference>
<dbReference type="Gene3D" id="3.90.1530.30">
    <property type="match status" value="1"/>
</dbReference>
<dbReference type="GO" id="GO:0005694">
    <property type="term" value="C:chromosome"/>
    <property type="evidence" value="ECO:0007669"/>
    <property type="project" value="TreeGrafter"/>
</dbReference>
<dbReference type="GO" id="GO:0003677">
    <property type="term" value="F:DNA binding"/>
    <property type="evidence" value="ECO:0007669"/>
    <property type="project" value="InterPro"/>
</dbReference>
<evidence type="ECO:0000313" key="5">
    <source>
        <dbReference type="Proteomes" id="UP000464751"/>
    </source>
</evidence>
<dbReference type="PANTHER" id="PTHR33375">
    <property type="entry name" value="CHROMOSOME-PARTITIONING PROTEIN PARB-RELATED"/>
    <property type="match status" value="1"/>
</dbReference>
<dbReference type="InterPro" id="IPR036086">
    <property type="entry name" value="ParB/Sulfiredoxin_sf"/>
</dbReference>
<dbReference type="InterPro" id="IPR004437">
    <property type="entry name" value="ParB/RepB/Spo0J"/>
</dbReference>
<dbReference type="InterPro" id="IPR041468">
    <property type="entry name" value="HTH_ParB/Spo0J"/>
</dbReference>
<dbReference type="InterPro" id="IPR050336">
    <property type="entry name" value="Chromosome_partition/occlusion"/>
</dbReference>
<accession>A0A6P1YT13</accession>
<dbReference type="EMBL" id="CP048631">
    <property type="protein sequence ID" value="QIB36519.1"/>
    <property type="molecule type" value="Genomic_DNA"/>
</dbReference>
<keyword evidence="5" id="KW-1185">Reference proteome</keyword>
<feature type="coiled-coil region" evidence="2">
    <location>
        <begin position="297"/>
        <end position="348"/>
    </location>
</feature>
<protein>
    <submittedName>
        <fullName evidence="4">ParB/RepB/Spo0J family partition protein</fullName>
    </submittedName>
</protein>
<dbReference type="Pfam" id="PF17762">
    <property type="entry name" value="HTH_ParB"/>
    <property type="match status" value="1"/>
</dbReference>
<name>A0A6P1YT13_9HYPH</name>
<dbReference type="RefSeq" id="WP_163078286.1">
    <property type="nucleotide sequence ID" value="NZ_CP048631.1"/>
</dbReference>
<feature type="domain" description="ParB-like N-terminal" evidence="3">
    <location>
        <begin position="9"/>
        <end position="104"/>
    </location>
</feature>
<dbReference type="CDD" id="cd16406">
    <property type="entry name" value="ParB_N_like"/>
    <property type="match status" value="1"/>
</dbReference>
<dbReference type="KEGG" id="apra:G3A50_22130"/>
<dbReference type="GO" id="GO:0007059">
    <property type="term" value="P:chromosome segregation"/>
    <property type="evidence" value="ECO:0007669"/>
    <property type="project" value="TreeGrafter"/>
</dbReference>
<comment type="similarity">
    <text evidence="1">Belongs to the ParB family.</text>
</comment>
<sequence>MTDTATDLHTIPLNKLVPSPANVRRFRSEGGITELAASLHAHGQLQNLVVSKGTKGKFEVVAGARRLAAFALLAKEGKITKDHGVMCQFRTEANNAELSLAENIVRERMSEVDEIAAFRTLSEGGLPPEEIAARFGISHMTVRRRLKLAHLSPRILAAMGDGLITLEQAEALALSDDHAEQDSAWFDARTSWARDPRTIRETLSREHVKGDHRFARCVGLEAYEQAGGTVSRDLFSEASDVYLTDRPLLTRMVMEKLAEEAEVLAAEGWGWVEPDLEGNLHYAAGFHRIYPTRGEPTPEQKAEIEALQAEADTLSEKLDTEDGTDAELEAASQRYDEVTDRLEALDEAATRYDHPLMGKAGSVVSVATDGSMKVSRGLVRNEDWKVVEAIINGASLEDAAALVERPEDADDDTPAISSVLVEELTAQRTAALRITLAGRPDIALAASLHPLLIRAIYKHSMGYASYESAVELRGEQKDLTPSIQNPAASAALTGWNDLIEQTRQQLPQNVAELWEWLIKQTLPTLLDLLAVVTSINLNAVQMRHEKKRPVRLARADDIARAVDFDITRHFKADQAFLERLSKKQLADILASQDVPADRIASMQKLPKYEAVIRTLAEMRADYVPACIETPAFPDAAEDIEDAEDMGDDDMGDDMALAAE</sequence>
<proteinExistence type="inferred from homology"/>
<evidence type="ECO:0000256" key="2">
    <source>
        <dbReference type="SAM" id="Coils"/>
    </source>
</evidence>
<dbReference type="Pfam" id="PF02195">
    <property type="entry name" value="ParB_N"/>
    <property type="match status" value="1"/>
</dbReference>
<reference evidence="4 5" key="1">
    <citation type="submission" date="2020-02" db="EMBL/GenBank/DDBJ databases">
        <authorList>
            <person name="Li G."/>
        </authorList>
    </citation>
    <scope>NUCLEOTIDE SEQUENCE [LARGE SCALE GENOMIC DNA]</scope>
    <source>
        <strain evidence="4 5">DSM 102029</strain>
        <plasmid evidence="5">plgm</plasmid>
    </source>
</reference>
<dbReference type="Gene3D" id="1.10.10.2830">
    <property type="match status" value="1"/>
</dbReference>
<dbReference type="AlphaFoldDB" id="A0A6P1YT13"/>
<organism evidence="4 5">
    <name type="scientific">Ancylobacter pratisalsi</name>
    <dbReference type="NCBI Taxonomy" id="1745854"/>
    <lineage>
        <taxon>Bacteria</taxon>
        <taxon>Pseudomonadati</taxon>
        <taxon>Pseudomonadota</taxon>
        <taxon>Alphaproteobacteria</taxon>
        <taxon>Hyphomicrobiales</taxon>
        <taxon>Xanthobacteraceae</taxon>
        <taxon>Ancylobacter</taxon>
    </lineage>
</organism>
<evidence type="ECO:0000313" key="4">
    <source>
        <dbReference type="EMBL" id="QIB36519.1"/>
    </source>
</evidence>
<dbReference type="NCBIfam" id="TIGR00180">
    <property type="entry name" value="parB_part"/>
    <property type="match status" value="1"/>
</dbReference>
<dbReference type="SUPFAM" id="SSF110849">
    <property type="entry name" value="ParB/Sulfiredoxin"/>
    <property type="match status" value="1"/>
</dbReference>
<dbReference type="InterPro" id="IPR003115">
    <property type="entry name" value="ParB_N"/>
</dbReference>
<dbReference type="SMART" id="SM00470">
    <property type="entry name" value="ParB"/>
    <property type="match status" value="1"/>
</dbReference>
<geneLocation type="plasmid" evidence="5">
    <name>plgm</name>
</geneLocation>
<keyword evidence="4" id="KW-0614">Plasmid</keyword>